<evidence type="ECO:0000313" key="1">
    <source>
        <dbReference type="EMBL" id="KAG8034036.1"/>
    </source>
</evidence>
<protein>
    <submittedName>
        <fullName evidence="1">Uncharacterized protein</fullName>
    </submittedName>
</protein>
<evidence type="ECO:0000313" key="2">
    <source>
        <dbReference type="Proteomes" id="UP000729913"/>
    </source>
</evidence>
<dbReference type="OrthoDB" id="10437674at2759"/>
<dbReference type="AlphaFoldDB" id="A0A8J5UVQ8"/>
<proteinExistence type="predicted"/>
<dbReference type="EMBL" id="JAAOIC020000072">
    <property type="protein sequence ID" value="KAG8034036.1"/>
    <property type="molecule type" value="Genomic_DNA"/>
</dbReference>
<reference evidence="1" key="1">
    <citation type="submission" date="2020-03" db="EMBL/GenBank/DDBJ databases">
        <authorList>
            <person name="Chebbi M.A."/>
            <person name="Drezen J.M."/>
        </authorList>
    </citation>
    <scope>NUCLEOTIDE SEQUENCE</scope>
    <source>
        <tissue evidence="1">Whole body</tissue>
    </source>
</reference>
<dbReference type="Proteomes" id="UP000729913">
    <property type="component" value="Unassembled WGS sequence"/>
</dbReference>
<accession>A0A8J5UVQ8</accession>
<name>A0A8J5UVQ8_9HYME</name>
<organism evidence="1 2">
    <name type="scientific">Cotesia typhae</name>
    <dbReference type="NCBI Taxonomy" id="2053667"/>
    <lineage>
        <taxon>Eukaryota</taxon>
        <taxon>Metazoa</taxon>
        <taxon>Ecdysozoa</taxon>
        <taxon>Arthropoda</taxon>
        <taxon>Hexapoda</taxon>
        <taxon>Insecta</taxon>
        <taxon>Pterygota</taxon>
        <taxon>Neoptera</taxon>
        <taxon>Endopterygota</taxon>
        <taxon>Hymenoptera</taxon>
        <taxon>Apocrita</taxon>
        <taxon>Ichneumonoidea</taxon>
        <taxon>Braconidae</taxon>
        <taxon>Microgastrinae</taxon>
        <taxon>Cotesia</taxon>
    </lineage>
</organism>
<gene>
    <name evidence="1" type="ORF">G9C98_008517</name>
</gene>
<keyword evidence="2" id="KW-1185">Reference proteome</keyword>
<reference evidence="1" key="2">
    <citation type="submission" date="2021-04" db="EMBL/GenBank/DDBJ databases">
        <title>Genome-wide patterns of bracovirus chromosomal integration into multiple host tissues during parasitism.</title>
        <authorList>
            <person name="Chebbi M.A.C."/>
        </authorList>
    </citation>
    <scope>NUCLEOTIDE SEQUENCE</scope>
    <source>
        <tissue evidence="1">Whole body</tissue>
    </source>
</reference>
<sequence length="225" mass="26025">MTDYRIAAGCWAYKDFNDPNVDDCQLRNFSRIINGRISSKKSTNGNNIYAIIILNIPFNLNERVNVIHLATNTMNNYSNYYLYAPAALSLINQNNQLNANDQVSLVTLVAPYKAKILNNSAQVFKYDGVNYTLIIEDTNLNFEKATVLFLKENYRASPLVCQKNNTNNYEQIRFFNIYLDTKKPLDQQRSELFINTQSVHKEIYEKLNNYFTLSEKSEIKATINI</sequence>
<comment type="caution">
    <text evidence="1">The sequence shown here is derived from an EMBL/GenBank/DDBJ whole genome shotgun (WGS) entry which is preliminary data.</text>
</comment>